<protein>
    <submittedName>
        <fullName evidence="1">Uncharacterized protein</fullName>
    </submittedName>
</protein>
<reference evidence="1" key="1">
    <citation type="journal article" date="2015" name="Nature">
        <title>Complex archaea that bridge the gap between prokaryotes and eukaryotes.</title>
        <authorList>
            <person name="Spang A."/>
            <person name="Saw J.H."/>
            <person name="Jorgensen S.L."/>
            <person name="Zaremba-Niedzwiedzka K."/>
            <person name="Martijn J."/>
            <person name="Lind A.E."/>
            <person name="van Eijk R."/>
            <person name="Schleper C."/>
            <person name="Guy L."/>
            <person name="Ettema T.J."/>
        </authorList>
    </citation>
    <scope>NUCLEOTIDE SEQUENCE</scope>
</reference>
<name>A0A0F9EAJ7_9ZZZZ</name>
<comment type="caution">
    <text evidence="1">The sequence shown here is derived from an EMBL/GenBank/DDBJ whole genome shotgun (WGS) entry which is preliminary data.</text>
</comment>
<evidence type="ECO:0000313" key="1">
    <source>
        <dbReference type="EMBL" id="KKL63226.1"/>
    </source>
</evidence>
<gene>
    <name evidence="1" type="ORF">LCGC14_2177220</name>
</gene>
<dbReference type="EMBL" id="LAZR01028242">
    <property type="protein sequence ID" value="KKL63226.1"/>
    <property type="molecule type" value="Genomic_DNA"/>
</dbReference>
<accession>A0A0F9EAJ7</accession>
<organism evidence="1">
    <name type="scientific">marine sediment metagenome</name>
    <dbReference type="NCBI Taxonomy" id="412755"/>
    <lineage>
        <taxon>unclassified sequences</taxon>
        <taxon>metagenomes</taxon>
        <taxon>ecological metagenomes</taxon>
    </lineage>
</organism>
<proteinExistence type="predicted"/>
<dbReference type="AlphaFoldDB" id="A0A0F9EAJ7"/>
<sequence>MSIYFVGESSDNLMTVTASSPQRAVEEYTAEAYGDLRDALDSMYVDSYVYVYEAKIKTWKFTIENNPRIVEVK</sequence>